<evidence type="ECO:0000256" key="11">
    <source>
        <dbReference type="ARBA" id="ARBA00022946"/>
    </source>
</evidence>
<dbReference type="GO" id="GO:0004357">
    <property type="term" value="F:glutamate-cysteine ligase activity"/>
    <property type="evidence" value="ECO:0007669"/>
    <property type="project" value="UniProtKB-UniRule"/>
</dbReference>
<evidence type="ECO:0000256" key="5">
    <source>
        <dbReference type="ARBA" id="ARBA00022528"/>
    </source>
</evidence>
<dbReference type="NCBIfam" id="TIGR01436">
    <property type="entry name" value="glu_cys_lig_pln"/>
    <property type="match status" value="1"/>
</dbReference>
<keyword evidence="6 13" id="KW-0436">Ligase</keyword>
<comment type="subcellular location">
    <subcellularLocation>
        <location evidence="1 13">Plastid</location>
        <location evidence="1 13">Chloroplast</location>
    </subcellularLocation>
</comment>
<protein>
    <recommendedName>
        <fullName evidence="13">Glutamate--cysteine ligase</fullName>
        <ecNumber evidence="13">6.3.2.2</ecNumber>
    </recommendedName>
</protein>
<dbReference type="EMBL" id="OZ075127">
    <property type="protein sequence ID" value="CAL4950540.1"/>
    <property type="molecule type" value="Genomic_DNA"/>
</dbReference>
<reference evidence="14" key="1">
    <citation type="submission" date="2024-10" db="EMBL/GenBank/DDBJ databases">
        <authorList>
            <person name="Ryan C."/>
        </authorList>
    </citation>
    <scope>NUCLEOTIDE SEQUENCE [LARGE SCALE GENOMIC DNA]</scope>
</reference>
<organism evidence="14 15">
    <name type="scientific">Urochloa decumbens</name>
    <dbReference type="NCBI Taxonomy" id="240449"/>
    <lineage>
        <taxon>Eukaryota</taxon>
        <taxon>Viridiplantae</taxon>
        <taxon>Streptophyta</taxon>
        <taxon>Embryophyta</taxon>
        <taxon>Tracheophyta</taxon>
        <taxon>Spermatophyta</taxon>
        <taxon>Magnoliopsida</taxon>
        <taxon>Liliopsida</taxon>
        <taxon>Poales</taxon>
        <taxon>Poaceae</taxon>
        <taxon>PACMAD clade</taxon>
        <taxon>Panicoideae</taxon>
        <taxon>Panicodae</taxon>
        <taxon>Paniceae</taxon>
        <taxon>Melinidinae</taxon>
        <taxon>Urochloa</taxon>
    </lineage>
</organism>
<evidence type="ECO:0000256" key="6">
    <source>
        <dbReference type="ARBA" id="ARBA00022598"/>
    </source>
</evidence>
<proteinExistence type="inferred from homology"/>
<dbReference type="InterPro" id="IPR011556">
    <property type="entry name" value="Glut_cys_lig_pln_type"/>
</dbReference>
<evidence type="ECO:0000256" key="13">
    <source>
        <dbReference type="PIRNR" id="PIRNR017901"/>
    </source>
</evidence>
<keyword evidence="15" id="KW-1185">Reference proteome</keyword>
<dbReference type="InterPro" id="IPR006336">
    <property type="entry name" value="GCS2"/>
</dbReference>
<dbReference type="PIRSF" id="PIRSF017901">
    <property type="entry name" value="GCL"/>
    <property type="match status" value="1"/>
</dbReference>
<keyword evidence="10 13" id="KW-0067">ATP-binding</keyword>
<keyword evidence="11" id="KW-0809">Transit peptide</keyword>
<dbReference type="SUPFAM" id="SSF55931">
    <property type="entry name" value="Glutamine synthetase/guanido kinase"/>
    <property type="match status" value="1"/>
</dbReference>
<evidence type="ECO:0000256" key="7">
    <source>
        <dbReference type="ARBA" id="ARBA00022640"/>
    </source>
</evidence>
<comment type="pathway">
    <text evidence="2">Sulfur metabolism; glutathione biosynthesis; glutathione from L-cysteine and L-glutamate: step 1/2.</text>
</comment>
<keyword evidence="8" id="KW-0317">Glutathione biosynthesis</keyword>
<evidence type="ECO:0000256" key="2">
    <source>
        <dbReference type="ARBA" id="ARBA00005006"/>
    </source>
</evidence>
<evidence type="ECO:0000256" key="9">
    <source>
        <dbReference type="ARBA" id="ARBA00022741"/>
    </source>
</evidence>
<evidence type="ECO:0000256" key="8">
    <source>
        <dbReference type="ARBA" id="ARBA00022684"/>
    </source>
</evidence>
<keyword evidence="5 13" id="KW-0150">Chloroplast</keyword>
<dbReference type="AlphaFoldDB" id="A0ABC8Z1P8"/>
<dbReference type="InterPro" id="IPR014746">
    <property type="entry name" value="Gln_synth/guanido_kin_cat_dom"/>
</dbReference>
<evidence type="ECO:0000256" key="3">
    <source>
        <dbReference type="ARBA" id="ARBA00010253"/>
    </source>
</evidence>
<dbReference type="PANTHER" id="PTHR34378">
    <property type="entry name" value="GLUTAMATE--CYSTEINE LIGASE, CHLOROPLASTIC"/>
    <property type="match status" value="1"/>
</dbReference>
<comment type="similarity">
    <text evidence="3 13">Belongs to the carboxylate-amine ligase family. Glutamate--cysteine ligase type 2 subfamily.</text>
</comment>
<dbReference type="Proteomes" id="UP001497457">
    <property type="component" value="Chromosome 17b"/>
</dbReference>
<comment type="catalytic activity">
    <reaction evidence="13">
        <text>L-cysteine + L-glutamate + ATP = gamma-L-glutamyl-L-cysteine + ADP + phosphate + H(+)</text>
        <dbReference type="Rhea" id="RHEA:13285"/>
        <dbReference type="ChEBI" id="CHEBI:15378"/>
        <dbReference type="ChEBI" id="CHEBI:29985"/>
        <dbReference type="ChEBI" id="CHEBI:30616"/>
        <dbReference type="ChEBI" id="CHEBI:35235"/>
        <dbReference type="ChEBI" id="CHEBI:43474"/>
        <dbReference type="ChEBI" id="CHEBI:58173"/>
        <dbReference type="ChEBI" id="CHEBI:456216"/>
        <dbReference type="EC" id="6.3.2.2"/>
    </reaction>
</comment>
<dbReference type="EC" id="6.3.2.2" evidence="13"/>
<dbReference type="GO" id="GO:0006750">
    <property type="term" value="P:glutathione biosynthetic process"/>
    <property type="evidence" value="ECO:0007669"/>
    <property type="project" value="UniProtKB-UniRule"/>
</dbReference>
<dbReference type="GO" id="GO:0009507">
    <property type="term" value="C:chloroplast"/>
    <property type="evidence" value="ECO:0007669"/>
    <property type="project" value="UniProtKB-SubCell"/>
</dbReference>
<gene>
    <name evidence="14" type="ORF">URODEC1_LOCUS38437</name>
</gene>
<dbReference type="Gene3D" id="3.30.590.20">
    <property type="match status" value="1"/>
</dbReference>
<sequence length="384" mass="43186">MQIRDLLNGIADRFGGRRVVEGNNIVGLKQGTQNISLEPGGQIELSGAPLETLHQTYAEVNSHLCQVKAVGEEMGIGFLGLGFQPKWALSDIPLMPKAKFEIARNYMPKVGCIGLDMMFRTCTVQVNLDYGSEQDMITKLRTAIALQPIATAIFANSPFKEGKLSGFVSLRSYTYTDTDDDRTGMLPFVFDSSFGFERYVEYVLDVPMYFVYRNKRPVDCTGMSFRDGKLPQLPGDRPVANPGVGARVRLKRFIEMRGADGGPFSTLCALPAFWVGLLYDEESLRCITDMIADWTNEERDMLRRKVPITGLKTQFRGRYVKDLAENILKLAKDGLQRRGHMEVGFLNEVDEIVGTGVTQAEKLANLYTTKWQHNVDPVFREFIY</sequence>
<evidence type="ECO:0000256" key="10">
    <source>
        <dbReference type="ARBA" id="ARBA00022840"/>
    </source>
</evidence>
<evidence type="ECO:0000313" key="14">
    <source>
        <dbReference type="EMBL" id="CAL4950540.1"/>
    </source>
</evidence>
<dbReference type="GO" id="GO:0005524">
    <property type="term" value="F:ATP binding"/>
    <property type="evidence" value="ECO:0007669"/>
    <property type="project" value="UniProtKB-UniRule"/>
</dbReference>
<dbReference type="PANTHER" id="PTHR34378:SF1">
    <property type="entry name" value="GLUTAMATE--CYSTEINE LIGASE, CHLOROPLASTIC"/>
    <property type="match status" value="1"/>
</dbReference>
<dbReference type="InterPro" id="IPR035434">
    <property type="entry name" value="GCL_bact_plant"/>
</dbReference>
<dbReference type="Pfam" id="PF04107">
    <property type="entry name" value="GCS2"/>
    <property type="match status" value="1"/>
</dbReference>
<evidence type="ECO:0000256" key="12">
    <source>
        <dbReference type="ARBA" id="ARBA00023157"/>
    </source>
</evidence>
<evidence type="ECO:0000256" key="4">
    <source>
        <dbReference type="ARBA" id="ARBA00011153"/>
    </source>
</evidence>
<name>A0ABC8Z1P8_9POAL</name>
<keyword evidence="7" id="KW-0934">Plastid</keyword>
<evidence type="ECO:0000313" key="15">
    <source>
        <dbReference type="Proteomes" id="UP001497457"/>
    </source>
</evidence>
<accession>A0ABC8Z1P8</accession>
<keyword evidence="12" id="KW-1015">Disulfide bond</keyword>
<keyword evidence="9 13" id="KW-0547">Nucleotide-binding</keyword>
<evidence type="ECO:0000256" key="1">
    <source>
        <dbReference type="ARBA" id="ARBA00004229"/>
    </source>
</evidence>
<comment type="subunit">
    <text evidence="4">Homodimer or monomer when oxidized or reduced, respectively.</text>
</comment>